<dbReference type="Pfam" id="PF00582">
    <property type="entry name" value="Usp"/>
    <property type="match status" value="1"/>
</dbReference>
<keyword evidence="4" id="KW-1185">Reference proteome</keyword>
<dbReference type="OrthoDB" id="9804721at2"/>
<dbReference type="PRINTS" id="PR01438">
    <property type="entry name" value="UNVRSLSTRESS"/>
</dbReference>
<dbReference type="AlphaFoldDB" id="A0A6L6Q472"/>
<reference evidence="3 4" key="1">
    <citation type="submission" date="2019-11" db="EMBL/GenBank/DDBJ databases">
        <title>Type strains purchased from KCTC, JCM and DSMZ.</title>
        <authorList>
            <person name="Lu H."/>
        </authorList>
    </citation>
    <scope>NUCLEOTIDE SEQUENCE [LARGE SCALE GENOMIC DNA]</scope>
    <source>
        <strain evidence="3 4">KCTC 42409</strain>
    </source>
</reference>
<dbReference type="Proteomes" id="UP000484015">
    <property type="component" value="Unassembled WGS sequence"/>
</dbReference>
<accession>A0A6L6Q472</accession>
<dbReference type="InterPro" id="IPR006016">
    <property type="entry name" value="UspA"/>
</dbReference>
<comment type="similarity">
    <text evidence="1">Belongs to the universal stress protein A family.</text>
</comment>
<sequence>MYKTIVVHLSSATGTPRTLDIAAGLANSMGAHLIGATTSGIVELNYLLAAGAEGGSMLLPEDCERLHAEAQQRLQSFDKHCNECGVNSFETRMLDVSQADAMLLQSSYCDLLVADLEDVASHGLLMPAALPGTLVTRAARPVMLVPPLASPSAAFSNLLIAWNGSMGINRVIALALPLIARAAKVTIAVCNPEAEQIDAGGEPGADLAAYLARHNRNVEVVRRDTDEEADTALVNLAAETCADLMLAGAFGHTRLRQWVLGSTTRGLLRQTRIPLLMTH</sequence>
<evidence type="ECO:0000313" key="4">
    <source>
        <dbReference type="Proteomes" id="UP000484015"/>
    </source>
</evidence>
<protein>
    <recommendedName>
        <fullName evidence="2">UspA domain-containing protein</fullName>
    </recommendedName>
</protein>
<evidence type="ECO:0000256" key="1">
    <source>
        <dbReference type="ARBA" id="ARBA00008791"/>
    </source>
</evidence>
<dbReference type="SUPFAM" id="SSF52402">
    <property type="entry name" value="Adenine nucleotide alpha hydrolases-like"/>
    <property type="match status" value="2"/>
</dbReference>
<feature type="domain" description="UspA" evidence="2">
    <location>
        <begin position="211"/>
        <end position="278"/>
    </location>
</feature>
<organism evidence="3 4">
    <name type="scientific">Pseudoduganella ginsengisoli</name>
    <dbReference type="NCBI Taxonomy" id="1462440"/>
    <lineage>
        <taxon>Bacteria</taxon>
        <taxon>Pseudomonadati</taxon>
        <taxon>Pseudomonadota</taxon>
        <taxon>Betaproteobacteria</taxon>
        <taxon>Burkholderiales</taxon>
        <taxon>Oxalobacteraceae</taxon>
        <taxon>Telluria group</taxon>
        <taxon>Pseudoduganella</taxon>
    </lineage>
</organism>
<name>A0A6L6Q472_9BURK</name>
<dbReference type="CDD" id="cd00293">
    <property type="entry name" value="USP-like"/>
    <property type="match status" value="1"/>
</dbReference>
<gene>
    <name evidence="3" type="ORF">GM668_21325</name>
</gene>
<comment type="caution">
    <text evidence="3">The sequence shown here is derived from an EMBL/GenBank/DDBJ whole genome shotgun (WGS) entry which is preliminary data.</text>
</comment>
<dbReference type="InterPro" id="IPR006015">
    <property type="entry name" value="Universal_stress_UspA"/>
</dbReference>
<evidence type="ECO:0000313" key="3">
    <source>
        <dbReference type="EMBL" id="MTW04617.1"/>
    </source>
</evidence>
<evidence type="ECO:0000259" key="2">
    <source>
        <dbReference type="Pfam" id="PF00582"/>
    </source>
</evidence>
<dbReference type="Gene3D" id="3.40.50.12370">
    <property type="match status" value="1"/>
</dbReference>
<dbReference type="EMBL" id="WNLA01000016">
    <property type="protein sequence ID" value="MTW04617.1"/>
    <property type="molecule type" value="Genomic_DNA"/>
</dbReference>
<dbReference type="RefSeq" id="WP_155440970.1">
    <property type="nucleotide sequence ID" value="NZ_WNLA01000016.1"/>
</dbReference>
<proteinExistence type="inferred from homology"/>